<keyword evidence="4" id="KW-1185">Reference proteome</keyword>
<feature type="transmembrane region" description="Helical" evidence="2">
    <location>
        <begin position="6"/>
        <end position="30"/>
    </location>
</feature>
<evidence type="ECO:0000313" key="4">
    <source>
        <dbReference type="Proteomes" id="UP000331127"/>
    </source>
</evidence>
<name>A0A5M3WZ27_9ACTN</name>
<keyword evidence="2" id="KW-1133">Transmembrane helix</keyword>
<proteinExistence type="predicted"/>
<dbReference type="AlphaFoldDB" id="A0A5M3WZ27"/>
<accession>A0A5M3WZ27</accession>
<feature type="compositionally biased region" description="Low complexity" evidence="1">
    <location>
        <begin position="176"/>
        <end position="189"/>
    </location>
</feature>
<sequence>MDPVLFRVGFAVLVLGSGIGIFLYIAAFLLMREPDGRPGYMEQWTRRIFDAETVLALLTAVFAFGLIINVASGGIGRGTIVVGTLLAIALLAAHARGVDLLAMARSIPERMTGRRGMTRAPESAFARPFAPSPYAMPEPAMPPSPGPYGSPPPYVAPRQTGGYRRLSDLAREARSATFAPPAAPQTTPQAAPPTAPRPTPRPYNAGEPFAPRGPYAPKMPERVQPRPPKVKQKRPKSFIGGLTICLALIVGGIMVAVQQSGTGSISLPVVGGAVLVTIGAGLLVATWFGRGAALVAAGTIVSLVLVAGSSVSGIPRKVGSYNWHPVDITQASRTYTVGIGEGRLDLSDLKLAPGGRTRFDATISVGQLIVLLPATARVEVFAYTRLGDIKIDHKVDNGADVTVNRVLEPEVPPADGDASTIELHVKAGVGDVEVRRAA</sequence>
<comment type="caution">
    <text evidence="3">The sequence shown here is derived from an EMBL/GenBank/DDBJ whole genome shotgun (WGS) entry which is preliminary data.</text>
</comment>
<evidence type="ECO:0000256" key="1">
    <source>
        <dbReference type="SAM" id="MobiDB-lite"/>
    </source>
</evidence>
<evidence type="ECO:0000256" key="2">
    <source>
        <dbReference type="SAM" id="Phobius"/>
    </source>
</evidence>
<feature type="transmembrane region" description="Helical" evidence="2">
    <location>
        <begin position="238"/>
        <end position="259"/>
    </location>
</feature>
<protein>
    <submittedName>
        <fullName evidence="3">Uncharacterized protein</fullName>
    </submittedName>
</protein>
<keyword evidence="2" id="KW-0472">Membrane</keyword>
<feature type="region of interest" description="Disordered" evidence="1">
    <location>
        <begin position="136"/>
        <end position="160"/>
    </location>
</feature>
<reference evidence="3 4" key="1">
    <citation type="submission" date="2019-10" db="EMBL/GenBank/DDBJ databases">
        <title>Whole genome shotgun sequence of Acrocarpospora macrocephala NBRC 16266.</title>
        <authorList>
            <person name="Ichikawa N."/>
            <person name="Kimura A."/>
            <person name="Kitahashi Y."/>
            <person name="Komaki H."/>
            <person name="Oguchi A."/>
        </authorList>
    </citation>
    <scope>NUCLEOTIDE SEQUENCE [LARGE SCALE GENOMIC DNA]</scope>
    <source>
        <strain evidence="3 4">NBRC 16266</strain>
    </source>
</reference>
<feature type="transmembrane region" description="Helical" evidence="2">
    <location>
        <begin position="292"/>
        <end position="311"/>
    </location>
</feature>
<organism evidence="3 4">
    <name type="scientific">Acrocarpospora macrocephala</name>
    <dbReference type="NCBI Taxonomy" id="150177"/>
    <lineage>
        <taxon>Bacteria</taxon>
        <taxon>Bacillati</taxon>
        <taxon>Actinomycetota</taxon>
        <taxon>Actinomycetes</taxon>
        <taxon>Streptosporangiales</taxon>
        <taxon>Streptosporangiaceae</taxon>
        <taxon>Acrocarpospora</taxon>
    </lineage>
</organism>
<feature type="transmembrane region" description="Helical" evidence="2">
    <location>
        <begin position="265"/>
        <end position="285"/>
    </location>
</feature>
<feature type="compositionally biased region" description="Pro residues" evidence="1">
    <location>
        <begin position="190"/>
        <end position="201"/>
    </location>
</feature>
<feature type="compositionally biased region" description="Pro residues" evidence="1">
    <location>
        <begin position="136"/>
        <end position="155"/>
    </location>
</feature>
<dbReference type="EMBL" id="BLAE01000053">
    <property type="protein sequence ID" value="GES14040.1"/>
    <property type="molecule type" value="Genomic_DNA"/>
</dbReference>
<feature type="transmembrane region" description="Helical" evidence="2">
    <location>
        <begin position="51"/>
        <end position="68"/>
    </location>
</feature>
<feature type="region of interest" description="Disordered" evidence="1">
    <location>
        <begin position="175"/>
        <end position="234"/>
    </location>
</feature>
<dbReference type="Proteomes" id="UP000331127">
    <property type="component" value="Unassembled WGS sequence"/>
</dbReference>
<keyword evidence="2" id="KW-0812">Transmembrane</keyword>
<gene>
    <name evidence="3" type="ORF">Amac_076370</name>
</gene>
<evidence type="ECO:0000313" key="3">
    <source>
        <dbReference type="EMBL" id="GES14040.1"/>
    </source>
</evidence>
<feature type="transmembrane region" description="Helical" evidence="2">
    <location>
        <begin position="74"/>
        <end position="95"/>
    </location>
</feature>